<dbReference type="Pfam" id="PF13530">
    <property type="entry name" value="SCP2_2"/>
    <property type="match status" value="1"/>
</dbReference>
<dbReference type="GO" id="GO:0034069">
    <property type="term" value="F:aminoglycoside N-acetyltransferase activity"/>
    <property type="evidence" value="ECO:0007669"/>
    <property type="project" value="TreeGrafter"/>
</dbReference>
<feature type="domain" description="N-acetyltransferase" evidence="1">
    <location>
        <begin position="1"/>
        <end position="139"/>
    </location>
</feature>
<accession>A0A1H3LAQ1</accession>
<dbReference type="Gene3D" id="3.40.630.30">
    <property type="match status" value="2"/>
</dbReference>
<evidence type="ECO:0000313" key="2">
    <source>
        <dbReference type="EMBL" id="SDY60998.1"/>
    </source>
</evidence>
<dbReference type="EMBL" id="FNON01000006">
    <property type="protein sequence ID" value="SDY60998.1"/>
    <property type="molecule type" value="Genomic_DNA"/>
</dbReference>
<dbReference type="RefSeq" id="WP_176968840.1">
    <property type="nucleotide sequence ID" value="NZ_FNON01000006.1"/>
</dbReference>
<evidence type="ECO:0000259" key="1">
    <source>
        <dbReference type="PROSITE" id="PS51186"/>
    </source>
</evidence>
<name>A0A1H3LAQ1_9PSEU</name>
<dbReference type="GO" id="GO:0030649">
    <property type="term" value="P:aminoglycoside antibiotic catabolic process"/>
    <property type="evidence" value="ECO:0007669"/>
    <property type="project" value="TreeGrafter"/>
</dbReference>
<organism evidence="2 3">
    <name type="scientific">Amycolatopsis xylanica</name>
    <dbReference type="NCBI Taxonomy" id="589385"/>
    <lineage>
        <taxon>Bacteria</taxon>
        <taxon>Bacillati</taxon>
        <taxon>Actinomycetota</taxon>
        <taxon>Actinomycetes</taxon>
        <taxon>Pseudonocardiales</taxon>
        <taxon>Pseudonocardiaceae</taxon>
        <taxon>Amycolatopsis</taxon>
    </lineage>
</organism>
<dbReference type="InterPro" id="IPR025559">
    <property type="entry name" value="Eis_dom"/>
</dbReference>
<dbReference type="SUPFAM" id="SSF55718">
    <property type="entry name" value="SCP-like"/>
    <property type="match status" value="1"/>
</dbReference>
<dbReference type="Proteomes" id="UP000199515">
    <property type="component" value="Unassembled WGS sequence"/>
</dbReference>
<dbReference type="STRING" id="589385.SAMN05421504_106117"/>
<dbReference type="CDD" id="cd04301">
    <property type="entry name" value="NAT_SF"/>
    <property type="match status" value="1"/>
</dbReference>
<dbReference type="InterPro" id="IPR000182">
    <property type="entry name" value="GNAT_dom"/>
</dbReference>
<keyword evidence="3" id="KW-1185">Reference proteome</keyword>
<evidence type="ECO:0000313" key="3">
    <source>
        <dbReference type="Proteomes" id="UP000199515"/>
    </source>
</evidence>
<dbReference type="SUPFAM" id="SSF55729">
    <property type="entry name" value="Acyl-CoA N-acyltransferases (Nat)"/>
    <property type="match status" value="1"/>
</dbReference>
<dbReference type="Gene3D" id="3.30.1050.10">
    <property type="entry name" value="SCP2 sterol-binding domain"/>
    <property type="match status" value="1"/>
</dbReference>
<keyword evidence="2" id="KW-0808">Transferase</keyword>
<protein>
    <submittedName>
        <fullName evidence="2">Predicted acetyltransferase</fullName>
    </submittedName>
</protein>
<reference evidence="2 3" key="1">
    <citation type="submission" date="2016-10" db="EMBL/GenBank/DDBJ databases">
        <authorList>
            <person name="de Groot N.N."/>
        </authorList>
    </citation>
    <scope>NUCLEOTIDE SEQUENCE [LARGE SCALE GENOMIC DNA]</scope>
    <source>
        <strain evidence="2 3">CPCC 202699</strain>
    </source>
</reference>
<dbReference type="Pfam" id="PF13527">
    <property type="entry name" value="Acetyltransf_9"/>
    <property type="match status" value="1"/>
</dbReference>
<gene>
    <name evidence="2" type="ORF">SAMN05421504_106117</name>
</gene>
<dbReference type="PANTHER" id="PTHR37817:SF1">
    <property type="entry name" value="N-ACETYLTRANSFERASE EIS"/>
    <property type="match status" value="1"/>
</dbReference>
<dbReference type="PROSITE" id="PS51186">
    <property type="entry name" value="GNAT"/>
    <property type="match status" value="1"/>
</dbReference>
<dbReference type="InterPro" id="IPR051554">
    <property type="entry name" value="Acetyltransferase_Eis"/>
</dbReference>
<dbReference type="AlphaFoldDB" id="A0A1H3LAQ1"/>
<proteinExistence type="predicted"/>
<dbReference type="InterPro" id="IPR036527">
    <property type="entry name" value="SCP2_sterol-bd_dom_sf"/>
</dbReference>
<sequence length="371" mass="40112">MIIREARDDDLDAVWRLRRIAFGSSGPRPTAWPASDERRLVAEEDAVYGYLRIRRFGQYFGGRVVPMGGLATVAVDPHARGKGVASGLLDAALVRMREDGQPLSTLFTTVPSLYRGRGWEQSGVIEHAEIPVDAFRALPASPVILAPVDKSAFDAMTACYRSTAVDGLLDRTREDLLDNDFATLAYTGDSLTGYLDLQRLPDRVIYARELIAGDPATATALLRSLGSWSGLMQTVRLRLTDPSMLALVLPTAFSTTTEPWYLRVVDFQSAIAARGWPAALSLSDGVAAELEIVDPHAPWHAGRHRLIIDGDQVRCEPGGSGTVVMHARALGPWYAGVSSVTLRAAGLMTGTPAPALDLLTANNGARMLDDF</sequence>
<dbReference type="PANTHER" id="PTHR37817">
    <property type="entry name" value="N-ACETYLTRANSFERASE EIS"/>
    <property type="match status" value="1"/>
</dbReference>
<dbReference type="InterPro" id="IPR016181">
    <property type="entry name" value="Acyl_CoA_acyltransferase"/>
</dbReference>